<keyword evidence="2" id="KW-0472">Membrane</keyword>
<evidence type="ECO:0000256" key="1">
    <source>
        <dbReference type="ARBA" id="ARBA00004196"/>
    </source>
</evidence>
<protein>
    <recommendedName>
        <fullName evidence="5">Repeat protein (TIGR02543 family)</fullName>
    </recommendedName>
</protein>
<gene>
    <name evidence="3" type="ORF">GCM10025869_08370</name>
</gene>
<dbReference type="Gene3D" id="2.60.40.4270">
    <property type="entry name" value="Listeria-Bacteroides repeat domain"/>
    <property type="match status" value="9"/>
</dbReference>
<dbReference type="Gene3D" id="2.60.40.10">
    <property type="entry name" value="Immunoglobulins"/>
    <property type="match status" value="1"/>
</dbReference>
<dbReference type="InterPro" id="IPR042229">
    <property type="entry name" value="Listeria/Bacterioides_rpt_sf"/>
</dbReference>
<comment type="subcellular location">
    <subcellularLocation>
        <location evidence="1">Cell envelope</location>
    </subcellularLocation>
</comment>
<keyword evidence="2" id="KW-0812">Transmembrane</keyword>
<dbReference type="Pfam" id="PF09479">
    <property type="entry name" value="Flg_new"/>
    <property type="match status" value="9"/>
</dbReference>
<dbReference type="InterPro" id="IPR013378">
    <property type="entry name" value="InlB-like_B-rpt"/>
</dbReference>
<dbReference type="Proteomes" id="UP001157069">
    <property type="component" value="Unassembled WGS sequence"/>
</dbReference>
<reference evidence="4" key="1">
    <citation type="journal article" date="2019" name="Int. J. Syst. Evol. Microbiol.">
        <title>The Global Catalogue of Microorganisms (GCM) 10K type strain sequencing project: providing services to taxonomists for standard genome sequencing and annotation.</title>
        <authorList>
            <consortium name="The Broad Institute Genomics Platform"/>
            <consortium name="The Broad Institute Genome Sequencing Center for Infectious Disease"/>
            <person name="Wu L."/>
            <person name="Ma J."/>
        </authorList>
    </citation>
    <scope>NUCLEOTIDE SEQUENCE [LARGE SCALE GENOMIC DNA]</scope>
    <source>
        <strain evidence="4">NBRC 108755</strain>
    </source>
</reference>
<organism evidence="3 4">
    <name type="scientific">Homoserinibacter gongjuensis</name>
    <dbReference type="NCBI Taxonomy" id="1162968"/>
    <lineage>
        <taxon>Bacteria</taxon>
        <taxon>Bacillati</taxon>
        <taxon>Actinomycetota</taxon>
        <taxon>Actinomycetes</taxon>
        <taxon>Micrococcales</taxon>
        <taxon>Microbacteriaceae</taxon>
        <taxon>Homoserinibacter</taxon>
    </lineage>
</organism>
<evidence type="ECO:0000256" key="2">
    <source>
        <dbReference type="SAM" id="Phobius"/>
    </source>
</evidence>
<proteinExistence type="predicted"/>
<accession>A0ABQ6JQG5</accession>
<dbReference type="InterPro" id="IPR013783">
    <property type="entry name" value="Ig-like_fold"/>
</dbReference>
<evidence type="ECO:0008006" key="5">
    <source>
        <dbReference type="Google" id="ProtNLM"/>
    </source>
</evidence>
<name>A0ABQ6JQG5_9MICO</name>
<dbReference type="EMBL" id="BSVA01000001">
    <property type="protein sequence ID" value="GMA90308.1"/>
    <property type="molecule type" value="Genomic_DNA"/>
</dbReference>
<feature type="transmembrane region" description="Helical" evidence="2">
    <location>
        <begin position="832"/>
        <end position="853"/>
    </location>
</feature>
<keyword evidence="4" id="KW-1185">Reference proteome</keyword>
<evidence type="ECO:0000313" key="3">
    <source>
        <dbReference type="EMBL" id="GMA90308.1"/>
    </source>
</evidence>
<keyword evidence="2" id="KW-1133">Transmembrane helix</keyword>
<comment type="caution">
    <text evidence="3">The sequence shown here is derived from an EMBL/GenBank/DDBJ whole genome shotgun (WGS) entry which is preliminary data.</text>
</comment>
<evidence type="ECO:0000313" key="4">
    <source>
        <dbReference type="Proteomes" id="UP001157069"/>
    </source>
</evidence>
<sequence length="884" mass="92384">MLPQPVDYGTTVTAPTAPIREGYSFVGWFADAALTTAWDFATDVMPASGITLYAKWSINSYDVTFVSNGGSAVPTQSVVYDTHVTEPSDPTREGYTFAGWFADAGLTSAWDFAGGVMPSHAIPLYADWSINSYIVTFDAHGGSAVPGQTLDYASLVAEPSDPSRVGHTFAGWFGDAAFTTAWDFDTDTVPASELTLHAKWTVNDYGMTFVSNGGSAVSSQLVDYGTVASEPMAPTREGYTFAGWFTEAALTNAWDFDTATMPAHAVTLYAQWSINSYLVSFDENGGALVPNQTLEYQSLVTEPADPTREGHTFAGWFADGAFTTPWDFSVDAVPAHPITLHAKWTVNSYTVSFDANGGSAVSGQTLDYGTLVAEPAEPTRVGHTFAGWFADAGFAASWDFGVDVVPASDVTLYAKWTVNSYLVSFASNGGSAVPPQSVDYDELVAEPTEPTREGHTFAGWFADAAFATAWDFAADTVPASDITLYAKWSINSYLVSFATNGGSAVPPQPEVYDTLVTEPAAPTRDGHTFVGWFADAALTTAWDFAADRVPASAITLYAQWSINSYTVSFDSAGGTSVPDQTIEYGSPIVPPSPPTRTDFVFAGWYDGASEWTAGRSVLGDVALTAHWTAMVVDVVAGSQQALIRWHAMALPSGAATSYTVAVEPGGLSCTTTTTACAVTGLAAGSYSAVVTAHWAGASAVSDAVTFDIVDLAMPSEAPTESTPAIALALLSGGSPITTAIPGARITVQGSGFVPGSSVELFAYSVPEALGTTIADADGEISVGVVVPAGLELGAHTIVARGFSADALDGGYGVAALAVVAPALSSTGVEGELLVPLFAALMLLVLGAAGIVYARRRMGTEAEEATTEIGDETRLRGHRAPIACR</sequence>
<dbReference type="RefSeq" id="WP_284297981.1">
    <property type="nucleotide sequence ID" value="NZ_BSVA01000001.1"/>
</dbReference>
<dbReference type="NCBIfam" id="TIGR02543">
    <property type="entry name" value="List_Bact_rpt"/>
    <property type="match status" value="9"/>
</dbReference>